<dbReference type="GO" id="GO:0032259">
    <property type="term" value="P:methylation"/>
    <property type="evidence" value="ECO:0007669"/>
    <property type="project" value="UniProtKB-KW"/>
</dbReference>
<accession>W3XCJ2</accession>
<dbReference type="RefSeq" id="XP_007831810.1">
    <property type="nucleotide sequence ID" value="XM_007833619.1"/>
</dbReference>
<dbReference type="eggNOG" id="ENOG502RXVR">
    <property type="taxonomic scope" value="Eukaryota"/>
</dbReference>
<dbReference type="PANTHER" id="PTHR43619:SF2">
    <property type="entry name" value="S-ADENOSYL-L-METHIONINE-DEPENDENT METHYLTRANSFERASES SUPERFAMILY PROTEIN"/>
    <property type="match status" value="1"/>
</dbReference>
<dbReference type="Gene3D" id="3.40.50.150">
    <property type="entry name" value="Vaccinia Virus protein VP39"/>
    <property type="match status" value="1"/>
</dbReference>
<dbReference type="GeneID" id="19270051"/>
<dbReference type="Proteomes" id="UP000030651">
    <property type="component" value="Unassembled WGS sequence"/>
</dbReference>
<dbReference type="AlphaFoldDB" id="W3XCJ2"/>
<gene>
    <name evidence="4" type="ORF">PFICI_05038</name>
</gene>
<keyword evidence="5" id="KW-1185">Reference proteome</keyword>
<protein>
    <recommendedName>
        <fullName evidence="6">Tetracenomycin polyketide synthesis O-methyltransferase TcmP</fullName>
    </recommendedName>
</protein>
<evidence type="ECO:0000256" key="1">
    <source>
        <dbReference type="ARBA" id="ARBA00022603"/>
    </source>
</evidence>
<dbReference type="GO" id="GO:0008168">
    <property type="term" value="F:methyltransferase activity"/>
    <property type="evidence" value="ECO:0007669"/>
    <property type="project" value="UniProtKB-KW"/>
</dbReference>
<dbReference type="OrthoDB" id="203237at2759"/>
<dbReference type="InParanoid" id="W3XCJ2"/>
<dbReference type="STRING" id="1229662.W3XCJ2"/>
<dbReference type="SUPFAM" id="SSF53335">
    <property type="entry name" value="S-adenosyl-L-methionine-dependent methyltransferases"/>
    <property type="match status" value="1"/>
</dbReference>
<dbReference type="InterPro" id="IPR029063">
    <property type="entry name" value="SAM-dependent_MTases_sf"/>
</dbReference>
<dbReference type="EMBL" id="KI912111">
    <property type="protein sequence ID" value="ETS83162.1"/>
    <property type="molecule type" value="Genomic_DNA"/>
</dbReference>
<evidence type="ECO:0000256" key="2">
    <source>
        <dbReference type="ARBA" id="ARBA00022679"/>
    </source>
</evidence>
<dbReference type="PANTHER" id="PTHR43619">
    <property type="entry name" value="S-ADENOSYL-L-METHIONINE-DEPENDENT METHYLTRANSFERASE YKTD-RELATED"/>
    <property type="match status" value="1"/>
</dbReference>
<proteinExistence type="predicted"/>
<evidence type="ECO:0000313" key="4">
    <source>
        <dbReference type="EMBL" id="ETS83162.1"/>
    </source>
</evidence>
<reference evidence="5" key="1">
    <citation type="journal article" date="2015" name="BMC Genomics">
        <title>Genomic and transcriptomic analysis of the endophytic fungus Pestalotiopsis fici reveals its lifestyle and high potential for synthesis of natural products.</title>
        <authorList>
            <person name="Wang X."/>
            <person name="Zhang X."/>
            <person name="Liu L."/>
            <person name="Xiang M."/>
            <person name="Wang W."/>
            <person name="Sun X."/>
            <person name="Che Y."/>
            <person name="Guo L."/>
            <person name="Liu G."/>
            <person name="Guo L."/>
            <person name="Wang C."/>
            <person name="Yin W.B."/>
            <person name="Stadler M."/>
            <person name="Zhang X."/>
            <person name="Liu X."/>
        </authorList>
    </citation>
    <scope>NUCLEOTIDE SEQUENCE [LARGE SCALE GENOMIC DNA]</scope>
    <source>
        <strain evidence="5">W106-1 / CGMCC3.15140</strain>
    </source>
</reference>
<dbReference type="KEGG" id="pfy:PFICI_05038"/>
<feature type="compositionally biased region" description="Low complexity" evidence="3">
    <location>
        <begin position="14"/>
        <end position="24"/>
    </location>
</feature>
<keyword evidence="1" id="KW-0489">Methyltransferase</keyword>
<feature type="region of interest" description="Disordered" evidence="3">
    <location>
        <begin position="1"/>
        <end position="25"/>
    </location>
</feature>
<keyword evidence="2" id="KW-0808">Transferase</keyword>
<dbReference type="Pfam" id="PF04072">
    <property type="entry name" value="LCM"/>
    <property type="match status" value="1"/>
</dbReference>
<evidence type="ECO:0000313" key="5">
    <source>
        <dbReference type="Proteomes" id="UP000030651"/>
    </source>
</evidence>
<evidence type="ECO:0008006" key="6">
    <source>
        <dbReference type="Google" id="ProtNLM"/>
    </source>
</evidence>
<evidence type="ECO:0000256" key="3">
    <source>
        <dbReference type="SAM" id="MobiDB-lite"/>
    </source>
</evidence>
<dbReference type="HOGENOM" id="CLU_069348_2_0_1"/>
<organism evidence="4 5">
    <name type="scientific">Pestalotiopsis fici (strain W106-1 / CGMCC3.15140)</name>
    <dbReference type="NCBI Taxonomy" id="1229662"/>
    <lineage>
        <taxon>Eukaryota</taxon>
        <taxon>Fungi</taxon>
        <taxon>Dikarya</taxon>
        <taxon>Ascomycota</taxon>
        <taxon>Pezizomycotina</taxon>
        <taxon>Sordariomycetes</taxon>
        <taxon>Xylariomycetidae</taxon>
        <taxon>Amphisphaeriales</taxon>
        <taxon>Sporocadaceae</taxon>
        <taxon>Pestalotiopsis</taxon>
    </lineage>
</organism>
<dbReference type="InterPro" id="IPR007213">
    <property type="entry name" value="Ppm1/Ppm2/Tcmp"/>
</dbReference>
<dbReference type="OMA" id="HEYMRVE"/>
<name>W3XCJ2_PESFW</name>
<sequence>MRRPNTSEFGGGLSPTTSLPSTPTMPKEKVILEGIEETLLASTWCRAKDAQSSEPLLGDPYAQYLLDRCDVDYSRSTFAALHDERYGRFIAGRAKELDSWCRTFLESHGDRPCQVLQLACGLESRVFRIKRGPNVRWIDLDKPLVTNLRQRLYTEPPEGDYCLRSLSVTNDNWLRDIPQDRPTLVIAEGLLMYLKAEQSKKVITDVVDYFDLGGQIIFDILGTILTKYSSQISWLKDSGATYGWGVDEPGEVASLHPELKLLERQYWHEYMRVERKVSCAPPWFGQKITKLAAVLPSFNDFGQIMQFAWDCRKDQSRKDSLID</sequence>